<dbReference type="InterPro" id="IPR036691">
    <property type="entry name" value="Endo/exonu/phosph_ase_sf"/>
</dbReference>
<organism evidence="2 3">
    <name type="scientific">Lepisosteus oculatus</name>
    <name type="common">Spotted gar</name>
    <dbReference type="NCBI Taxonomy" id="7918"/>
    <lineage>
        <taxon>Eukaryota</taxon>
        <taxon>Metazoa</taxon>
        <taxon>Chordata</taxon>
        <taxon>Craniata</taxon>
        <taxon>Vertebrata</taxon>
        <taxon>Euteleostomi</taxon>
        <taxon>Actinopterygii</taxon>
        <taxon>Neopterygii</taxon>
        <taxon>Holostei</taxon>
        <taxon>Semionotiformes</taxon>
        <taxon>Lepisosteidae</taxon>
        <taxon>Lepisosteus</taxon>
    </lineage>
</organism>
<dbReference type="InterPro" id="IPR005135">
    <property type="entry name" value="Endo/exonuclease/phosphatase"/>
</dbReference>
<reference evidence="2" key="3">
    <citation type="submission" date="2025-09" db="UniProtKB">
        <authorList>
            <consortium name="Ensembl"/>
        </authorList>
    </citation>
    <scope>IDENTIFICATION</scope>
</reference>
<dbReference type="Pfam" id="PF03372">
    <property type="entry name" value="Exo_endo_phos"/>
    <property type="match status" value="1"/>
</dbReference>
<dbReference type="Ensembl" id="ENSLOCT00000000200.1">
    <property type="protein sequence ID" value="ENSLOCP00000000200.1"/>
    <property type="gene ID" value="ENSLOCG00000000179.1"/>
</dbReference>
<dbReference type="GO" id="GO:0003824">
    <property type="term" value="F:catalytic activity"/>
    <property type="evidence" value="ECO:0007669"/>
    <property type="project" value="InterPro"/>
</dbReference>
<dbReference type="OMA" id="DNMASAN"/>
<dbReference type="Gene3D" id="3.60.10.10">
    <property type="entry name" value="Endonuclease/exonuclease/phosphatase"/>
    <property type="match status" value="1"/>
</dbReference>
<protein>
    <recommendedName>
        <fullName evidence="1">Reverse transcriptase domain-containing protein</fullName>
    </recommendedName>
</protein>
<keyword evidence="3" id="KW-1185">Reference proteome</keyword>
<evidence type="ECO:0000313" key="3">
    <source>
        <dbReference type="Proteomes" id="UP000018468"/>
    </source>
</evidence>
<dbReference type="Proteomes" id="UP000018468">
    <property type="component" value="Unassembled WGS sequence"/>
</dbReference>
<dbReference type="STRING" id="7918.ENSLOCP00000000200"/>
<accession>W5LVP3</accession>
<dbReference type="InterPro" id="IPR000477">
    <property type="entry name" value="RT_dom"/>
</dbReference>
<name>W5LVP3_LEPOC</name>
<dbReference type="GeneTree" id="ENSGT00940000163630"/>
<reference evidence="2" key="2">
    <citation type="submission" date="2025-08" db="UniProtKB">
        <authorList>
            <consortium name="Ensembl"/>
        </authorList>
    </citation>
    <scope>IDENTIFICATION</scope>
</reference>
<proteinExistence type="predicted"/>
<dbReference type="SUPFAM" id="SSF56672">
    <property type="entry name" value="DNA/RNA polymerases"/>
    <property type="match status" value="1"/>
</dbReference>
<dbReference type="InParanoid" id="W5LVP3"/>
<dbReference type="Pfam" id="PF00078">
    <property type="entry name" value="RVT_1"/>
    <property type="match status" value="1"/>
</dbReference>
<dbReference type="AlphaFoldDB" id="W5LVP3"/>
<dbReference type="PROSITE" id="PS50878">
    <property type="entry name" value="RT_POL"/>
    <property type="match status" value="1"/>
</dbReference>
<dbReference type="PANTHER" id="PTHR19446">
    <property type="entry name" value="REVERSE TRANSCRIPTASES"/>
    <property type="match status" value="1"/>
</dbReference>
<dbReference type="CDD" id="cd01650">
    <property type="entry name" value="RT_nLTR_like"/>
    <property type="match status" value="1"/>
</dbReference>
<evidence type="ECO:0000259" key="1">
    <source>
        <dbReference type="PROSITE" id="PS50878"/>
    </source>
</evidence>
<dbReference type="InterPro" id="IPR043502">
    <property type="entry name" value="DNA/RNA_pol_sf"/>
</dbReference>
<feature type="domain" description="Reverse transcriptase" evidence="1">
    <location>
        <begin position="358"/>
        <end position="615"/>
    </location>
</feature>
<reference evidence="3" key="1">
    <citation type="submission" date="2011-12" db="EMBL/GenBank/DDBJ databases">
        <title>The Draft Genome of Lepisosteus oculatus.</title>
        <authorList>
            <consortium name="The Broad Institute Genome Assembly &amp; Analysis Group"/>
            <consortium name="Computational R&amp;D Group"/>
            <consortium name="and Sequencing Platform"/>
            <person name="Di Palma F."/>
            <person name="Alfoldi J."/>
            <person name="Johnson J."/>
            <person name="Berlin A."/>
            <person name="Gnerre S."/>
            <person name="Jaffe D."/>
            <person name="MacCallum I."/>
            <person name="Young S."/>
            <person name="Walker B.J."/>
            <person name="Lander E.S."/>
            <person name="Lindblad-Toh K."/>
        </authorList>
    </citation>
    <scope>NUCLEOTIDE SEQUENCE [LARGE SCALE GENOMIC DNA]</scope>
</reference>
<dbReference type="eggNOG" id="KOG1075">
    <property type="taxonomic scope" value="Eukaryota"/>
</dbReference>
<dbReference type="HOGENOM" id="CLU_000680_1_3_1"/>
<sequence>LRSDFFKDPVCLTNKWIVIGGDFNSISRTRRASQLNLLLSQFGLFDCAFREAKGKVRATWRSAQGTAKHLDYVFASQGALVEKAVVQPVGFSDHAQVEIHFPHLNNQFGRGVWKLNTETLKEAEYRQYSRVLVITLMLKILTLNAVNGWEDRKKKKIRGESRAYFLVRLKREWQKGRKLQEELNSLYSQCNKGTVVSLEAISTAKAKLRGYYEQKAKKYLFRAHVEYLQAHETCSSFFFCQIWQRQSQRVLAGIQTQLGRIVPGSGEMLEAVRNYYKFLFSQKPVDELMGTTLLDNIVAQIPKKAQEHLEVPISLKELGDALLSMKLGKVPGRDGLPTEFYRRFWDVVGALLMQVTEEVFHGKIMSDSMREGILTLLEKKGDKTSLDNWRPLQLLCAHYMILARILGRRLKKVMVFLVQGNQSCGRKICWNLQLIRDTLEWVEDRKLPLMLVNLDQNKAFDRVNHAVLWETLRRMGVSEKFVTWLQTLYRKVETRVCVNGRLGRRKLVKCGVRQGCSLSPLLYIVYVEPILERIQKGPGMRGVLVPGSGGHEVKVGAYLDDITLFLSTEGSLPRELSIEKGFAKGTGSMSNKSKNTIQYYRTWRDRTEAIGGLTVMTTPARVLGVQFHKESMVKLNWEERLRKVKEKLGRWQTRSLS</sequence>
<dbReference type="SUPFAM" id="SSF56219">
    <property type="entry name" value="DNase I-like"/>
    <property type="match status" value="1"/>
</dbReference>
<evidence type="ECO:0000313" key="2">
    <source>
        <dbReference type="Ensembl" id="ENSLOCP00000000200.1"/>
    </source>
</evidence>